<organism evidence="1 2">
    <name type="scientific">Ectopseudomonas oleovorans</name>
    <name type="common">Pseudomonas oleovorans</name>
    <dbReference type="NCBI Taxonomy" id="301"/>
    <lineage>
        <taxon>Bacteria</taxon>
        <taxon>Pseudomonadati</taxon>
        <taxon>Pseudomonadota</taxon>
        <taxon>Gammaproteobacteria</taxon>
        <taxon>Pseudomonadales</taxon>
        <taxon>Pseudomonadaceae</taxon>
        <taxon>Ectopseudomonas</taxon>
    </lineage>
</organism>
<evidence type="ECO:0000313" key="2">
    <source>
        <dbReference type="Proteomes" id="UP000244052"/>
    </source>
</evidence>
<reference evidence="1 2" key="1">
    <citation type="submission" date="2018-04" db="EMBL/GenBank/DDBJ databases">
        <title>Pseudomonas sp. nov., isolated from mangrove soil.</title>
        <authorList>
            <person name="Chen C."/>
        </authorList>
    </citation>
    <scope>NUCLEOTIDE SEQUENCE [LARGE SCALE GENOMIC DNA]</scope>
    <source>
        <strain evidence="1 2">JCM 14246</strain>
    </source>
</reference>
<dbReference type="EMBL" id="QASO01000062">
    <property type="protein sequence ID" value="PTU79126.1"/>
    <property type="molecule type" value="Genomic_DNA"/>
</dbReference>
<dbReference type="RefSeq" id="WP_024014392.1">
    <property type="nucleotide sequence ID" value="NZ_QASO01000062.1"/>
</dbReference>
<comment type="caution">
    <text evidence="1">The sequence shown here is derived from an EMBL/GenBank/DDBJ whole genome shotgun (WGS) entry which is preliminary data.</text>
</comment>
<dbReference type="Gene3D" id="3.30.870.10">
    <property type="entry name" value="Endonuclease Chain A"/>
    <property type="match status" value="1"/>
</dbReference>
<keyword evidence="2" id="KW-1185">Reference proteome</keyword>
<gene>
    <name evidence="1" type="ORF">DBO86_10645</name>
</gene>
<dbReference type="AlphaFoldDB" id="A0A2T5PN90"/>
<sequence>MILDTKAHVFWLDLASGARSTILMLSPYLTGPLAEEILSTSERSRVYTRFDAELFASRASSLAVLQQLIEAGHQLFHLDALHAKVVIAPKEFATVGSQNVTSNGQKNLELSGYFSDAESVARVHSLIEPWLGKAVPITLQMIKEMEVLLPPLMEVYDAFHVACVVAQKKISRSAASGLRRAELEKVERTQAELKSEIMRALEAAPISEEWDLGIVHFREAGQTSLFSSSRDLITWTVAGRSVALERLSRYLCITDAGEVGWARVAQTRISMVGRGIDFREKIIAERPTWRVEVDSRKDYLDGLPKDANLIITVKQYGRKLCVIPMRFALSSYKTFAPRRVSQSDGAESAECQNARAWIREHRVSFEQQVIYRITRTFKYGSNLLGEDATFFGKPESEHVIRVALIRGNPVLFVKSGSRP</sequence>
<dbReference type="Proteomes" id="UP000244052">
    <property type="component" value="Unassembled WGS sequence"/>
</dbReference>
<dbReference type="SUPFAM" id="SSF56024">
    <property type="entry name" value="Phospholipase D/nuclease"/>
    <property type="match status" value="1"/>
</dbReference>
<evidence type="ECO:0000313" key="1">
    <source>
        <dbReference type="EMBL" id="PTU79126.1"/>
    </source>
</evidence>
<proteinExistence type="predicted"/>
<accession>A0A2T5PN90</accession>
<protein>
    <submittedName>
        <fullName evidence="1">Phosphatidylserine/phosphatidylglycerophosphate/ cardiolipin synthase family protein</fullName>
    </submittedName>
</protein>
<name>A0A2T5PN90_ECTOL</name>